<keyword evidence="4" id="KW-1185">Reference proteome</keyword>
<keyword evidence="2" id="KW-0472">Membrane</keyword>
<gene>
    <name evidence="3" type="ORF">Aiant_60220</name>
</gene>
<reference evidence="3 4" key="1">
    <citation type="submission" date="2020-08" db="EMBL/GenBank/DDBJ databases">
        <title>Whole genome shotgun sequence of Actinoplanes ianthinogenes NBRC 13996.</title>
        <authorList>
            <person name="Komaki H."/>
            <person name="Tamura T."/>
        </authorList>
    </citation>
    <scope>NUCLEOTIDE SEQUENCE [LARGE SCALE GENOMIC DNA]</scope>
    <source>
        <strain evidence="3 4">NBRC 13996</strain>
    </source>
</reference>
<evidence type="ECO:0000256" key="2">
    <source>
        <dbReference type="SAM" id="Phobius"/>
    </source>
</evidence>
<evidence type="ECO:0000313" key="4">
    <source>
        <dbReference type="Proteomes" id="UP000676967"/>
    </source>
</evidence>
<accession>A0ABM7M1C1</accession>
<organism evidence="3 4">
    <name type="scientific">Actinoplanes ianthinogenes</name>
    <dbReference type="NCBI Taxonomy" id="122358"/>
    <lineage>
        <taxon>Bacteria</taxon>
        <taxon>Bacillati</taxon>
        <taxon>Actinomycetota</taxon>
        <taxon>Actinomycetes</taxon>
        <taxon>Micromonosporales</taxon>
        <taxon>Micromonosporaceae</taxon>
        <taxon>Actinoplanes</taxon>
    </lineage>
</organism>
<keyword evidence="2" id="KW-0812">Transmembrane</keyword>
<sequence length="78" mass="8072">MNASTGPGPTGPGGPTHPGPPAPPNPTPPTRLMALLGSAAAVIEALVLRGAYPRSRPHRDIRRPYRPGVNPALATRPR</sequence>
<feature type="region of interest" description="Disordered" evidence="1">
    <location>
        <begin position="54"/>
        <end position="78"/>
    </location>
</feature>
<feature type="compositionally biased region" description="Pro residues" evidence="1">
    <location>
        <begin position="9"/>
        <end position="29"/>
    </location>
</feature>
<dbReference type="Proteomes" id="UP000676967">
    <property type="component" value="Chromosome"/>
</dbReference>
<proteinExistence type="predicted"/>
<evidence type="ECO:0000256" key="1">
    <source>
        <dbReference type="SAM" id="MobiDB-lite"/>
    </source>
</evidence>
<feature type="transmembrane region" description="Helical" evidence="2">
    <location>
        <begin position="32"/>
        <end position="52"/>
    </location>
</feature>
<keyword evidence="2" id="KW-1133">Transmembrane helix</keyword>
<feature type="region of interest" description="Disordered" evidence="1">
    <location>
        <begin position="1"/>
        <end position="32"/>
    </location>
</feature>
<feature type="compositionally biased region" description="Basic residues" evidence="1">
    <location>
        <begin position="55"/>
        <end position="65"/>
    </location>
</feature>
<name>A0ABM7M1C1_9ACTN</name>
<evidence type="ECO:0000313" key="3">
    <source>
        <dbReference type="EMBL" id="BCJ45365.1"/>
    </source>
</evidence>
<dbReference type="EMBL" id="AP023356">
    <property type="protein sequence ID" value="BCJ45365.1"/>
    <property type="molecule type" value="Genomic_DNA"/>
</dbReference>
<protein>
    <submittedName>
        <fullName evidence="3">Uncharacterized protein</fullName>
    </submittedName>
</protein>